<feature type="domain" description="Retrotransposon gag" evidence="1">
    <location>
        <begin position="36"/>
        <end position="113"/>
    </location>
</feature>
<proteinExistence type="predicted"/>
<dbReference type="Pfam" id="PF03732">
    <property type="entry name" value="Retrotrans_gag"/>
    <property type="match status" value="1"/>
</dbReference>
<dbReference type="InterPro" id="IPR005162">
    <property type="entry name" value="Retrotrans_gag_dom"/>
</dbReference>
<gene>
    <name evidence="2" type="ORF">C1H46_007046</name>
</gene>
<dbReference type="PANTHER" id="PTHR37610:SF97">
    <property type="entry name" value="RETROTRANSPOSON GAG DOMAIN-CONTAINING PROTEIN"/>
    <property type="match status" value="1"/>
</dbReference>
<sequence length="202" mass="22566">MTMALNAKNKEGFINGAIKRPESTSTIEYQQWTHCNNLVKSWLLNFVSKDIGASVIYNNVAADIWSELKERFSHTNSVHLFHIEQEIHGSVQGNLNIGAYYTKLKSFWDECDAMCALPTCACGAAKELMQFQQSQKTIKFLMGLNESYTAVRGQLLLMDPLPAVNKAFSLIIQDEKQRAVSIHAPGRSSVTDAASFAVRDNM</sequence>
<dbReference type="AlphaFoldDB" id="A0A540N9Z7"/>
<keyword evidence="3" id="KW-1185">Reference proteome</keyword>
<dbReference type="Proteomes" id="UP000315295">
    <property type="component" value="Unassembled WGS sequence"/>
</dbReference>
<reference evidence="2 3" key="1">
    <citation type="journal article" date="2019" name="G3 (Bethesda)">
        <title>Sequencing of a Wild Apple (Malus baccata) Genome Unravels the Differences Between Cultivated and Wild Apple Species Regarding Disease Resistance and Cold Tolerance.</title>
        <authorList>
            <person name="Chen X."/>
        </authorList>
    </citation>
    <scope>NUCLEOTIDE SEQUENCE [LARGE SCALE GENOMIC DNA]</scope>
    <source>
        <strain evidence="3">cv. Shandingzi</strain>
        <tissue evidence="2">Leaves</tissue>
    </source>
</reference>
<dbReference type="PANTHER" id="PTHR37610">
    <property type="entry name" value="CCHC-TYPE DOMAIN-CONTAINING PROTEIN"/>
    <property type="match status" value="1"/>
</dbReference>
<evidence type="ECO:0000313" key="2">
    <source>
        <dbReference type="EMBL" id="TQE07393.1"/>
    </source>
</evidence>
<evidence type="ECO:0000313" key="3">
    <source>
        <dbReference type="Proteomes" id="UP000315295"/>
    </source>
</evidence>
<accession>A0A540N9Z7</accession>
<evidence type="ECO:0000259" key="1">
    <source>
        <dbReference type="Pfam" id="PF03732"/>
    </source>
</evidence>
<name>A0A540N9Z7_MALBA</name>
<protein>
    <recommendedName>
        <fullName evidence="1">Retrotransposon gag domain-containing protein</fullName>
    </recommendedName>
</protein>
<organism evidence="2 3">
    <name type="scientific">Malus baccata</name>
    <name type="common">Siberian crab apple</name>
    <name type="synonym">Pyrus baccata</name>
    <dbReference type="NCBI Taxonomy" id="106549"/>
    <lineage>
        <taxon>Eukaryota</taxon>
        <taxon>Viridiplantae</taxon>
        <taxon>Streptophyta</taxon>
        <taxon>Embryophyta</taxon>
        <taxon>Tracheophyta</taxon>
        <taxon>Spermatophyta</taxon>
        <taxon>Magnoliopsida</taxon>
        <taxon>eudicotyledons</taxon>
        <taxon>Gunneridae</taxon>
        <taxon>Pentapetalae</taxon>
        <taxon>rosids</taxon>
        <taxon>fabids</taxon>
        <taxon>Rosales</taxon>
        <taxon>Rosaceae</taxon>
        <taxon>Amygdaloideae</taxon>
        <taxon>Maleae</taxon>
        <taxon>Malus</taxon>
    </lineage>
</organism>
<comment type="caution">
    <text evidence="2">The sequence shown here is derived from an EMBL/GenBank/DDBJ whole genome shotgun (WGS) entry which is preliminary data.</text>
</comment>
<dbReference type="EMBL" id="VIEB01000087">
    <property type="protein sequence ID" value="TQE07393.1"/>
    <property type="molecule type" value="Genomic_DNA"/>
</dbReference>